<proteinExistence type="predicted"/>
<organism evidence="6 7">
    <name type="scientific">Primorskyibacter sedentarius</name>
    <dbReference type="NCBI Taxonomy" id="745311"/>
    <lineage>
        <taxon>Bacteria</taxon>
        <taxon>Pseudomonadati</taxon>
        <taxon>Pseudomonadota</taxon>
        <taxon>Alphaproteobacteria</taxon>
        <taxon>Rhodobacterales</taxon>
        <taxon>Roseobacteraceae</taxon>
        <taxon>Primorskyibacter</taxon>
    </lineage>
</organism>
<evidence type="ECO:0000313" key="6">
    <source>
        <dbReference type="EMBL" id="TCS62840.1"/>
    </source>
</evidence>
<dbReference type="PANTHER" id="PTHR30146:SF148">
    <property type="entry name" value="HTH-TYPE TRANSCRIPTIONAL REPRESSOR PURR-RELATED"/>
    <property type="match status" value="1"/>
</dbReference>
<evidence type="ECO:0000256" key="2">
    <source>
        <dbReference type="ARBA" id="ARBA00023015"/>
    </source>
</evidence>
<evidence type="ECO:0000256" key="1">
    <source>
        <dbReference type="ARBA" id="ARBA00022491"/>
    </source>
</evidence>
<dbReference type="AlphaFoldDB" id="A0A4R3JDS7"/>
<keyword evidence="3" id="KW-0238">DNA-binding</keyword>
<keyword evidence="7" id="KW-1185">Reference proteome</keyword>
<dbReference type="EMBL" id="SLZU01000008">
    <property type="protein sequence ID" value="TCS62840.1"/>
    <property type="molecule type" value="Genomic_DNA"/>
</dbReference>
<dbReference type="InterPro" id="IPR010982">
    <property type="entry name" value="Lambda_DNA-bd_dom_sf"/>
</dbReference>
<sequence>MATIYDVAKKAGVSPKTVSRVLNGDAPVNKNTRAAVTRAISDLDYVPSQAARTMRSKKSGLIGLITGAISHAPEPAAPTGLPDLLIVQAIQKELASQGKILMIADTGDTSETVPLLARTFAQHRVDGLIYVADHHREVDIKLSDVGCPTILVNCFDKSGTLCVLPDDRAGMESLVTRLIQAGHERIGFLSLDPEMSAAQLRLEGYQAAHAASGLSSDPALIAHVHASASDESQIILSAALEKLLSVASPPTVICCGNDVMAMRVYGLLNSRGLRVPDDISIAGFDDHRAISEVLTPQLTTVELPYVAMGRFAAQLMLDVTADNTLQPRNPNLVRGTVAWRSSVTKL</sequence>
<dbReference type="PROSITE" id="PS00356">
    <property type="entry name" value="HTH_LACI_1"/>
    <property type="match status" value="1"/>
</dbReference>
<evidence type="ECO:0000313" key="7">
    <source>
        <dbReference type="Proteomes" id="UP000295696"/>
    </source>
</evidence>
<keyword evidence="4" id="KW-0804">Transcription</keyword>
<dbReference type="PROSITE" id="PS50932">
    <property type="entry name" value="HTH_LACI_2"/>
    <property type="match status" value="1"/>
</dbReference>
<name>A0A4R3JDS7_9RHOB</name>
<evidence type="ECO:0000259" key="5">
    <source>
        <dbReference type="PROSITE" id="PS50932"/>
    </source>
</evidence>
<dbReference type="CDD" id="cd01392">
    <property type="entry name" value="HTH_LacI"/>
    <property type="match status" value="1"/>
</dbReference>
<comment type="caution">
    <text evidence="6">The sequence shown here is derived from an EMBL/GenBank/DDBJ whole genome shotgun (WGS) entry which is preliminary data.</text>
</comment>
<evidence type="ECO:0000256" key="3">
    <source>
        <dbReference type="ARBA" id="ARBA00023125"/>
    </source>
</evidence>
<protein>
    <submittedName>
        <fullName evidence="6">LacI family transcriptional regulator</fullName>
    </submittedName>
</protein>
<dbReference type="Pfam" id="PF13377">
    <property type="entry name" value="Peripla_BP_3"/>
    <property type="match status" value="1"/>
</dbReference>
<dbReference type="PRINTS" id="PR00036">
    <property type="entry name" value="HTHLACI"/>
</dbReference>
<dbReference type="InterPro" id="IPR046335">
    <property type="entry name" value="LacI/GalR-like_sensor"/>
</dbReference>
<dbReference type="Gene3D" id="3.40.50.2300">
    <property type="match status" value="2"/>
</dbReference>
<accession>A0A4R3JDS7</accession>
<dbReference type="RefSeq" id="WP_132245491.1">
    <property type="nucleotide sequence ID" value="NZ_SLZU01000008.1"/>
</dbReference>
<dbReference type="Pfam" id="PF00356">
    <property type="entry name" value="LacI"/>
    <property type="match status" value="1"/>
</dbReference>
<feature type="domain" description="HTH lacI-type" evidence="5">
    <location>
        <begin position="2"/>
        <end position="56"/>
    </location>
</feature>
<dbReference type="Gene3D" id="1.10.260.40">
    <property type="entry name" value="lambda repressor-like DNA-binding domains"/>
    <property type="match status" value="1"/>
</dbReference>
<dbReference type="OrthoDB" id="60111at2"/>
<dbReference type="SMART" id="SM00354">
    <property type="entry name" value="HTH_LACI"/>
    <property type="match status" value="1"/>
</dbReference>
<dbReference type="InterPro" id="IPR028082">
    <property type="entry name" value="Peripla_BP_I"/>
</dbReference>
<keyword evidence="1" id="KW-0678">Repressor</keyword>
<dbReference type="SUPFAM" id="SSF47413">
    <property type="entry name" value="lambda repressor-like DNA-binding domains"/>
    <property type="match status" value="1"/>
</dbReference>
<dbReference type="PANTHER" id="PTHR30146">
    <property type="entry name" value="LACI-RELATED TRANSCRIPTIONAL REPRESSOR"/>
    <property type="match status" value="1"/>
</dbReference>
<evidence type="ECO:0000256" key="4">
    <source>
        <dbReference type="ARBA" id="ARBA00023163"/>
    </source>
</evidence>
<dbReference type="GO" id="GO:0000976">
    <property type="term" value="F:transcription cis-regulatory region binding"/>
    <property type="evidence" value="ECO:0007669"/>
    <property type="project" value="TreeGrafter"/>
</dbReference>
<reference evidence="6 7" key="1">
    <citation type="submission" date="2019-03" db="EMBL/GenBank/DDBJ databases">
        <title>Genomic Encyclopedia of Type Strains, Phase IV (KMG-IV): sequencing the most valuable type-strain genomes for metagenomic binning, comparative biology and taxonomic classification.</title>
        <authorList>
            <person name="Goeker M."/>
        </authorList>
    </citation>
    <scope>NUCLEOTIDE SEQUENCE [LARGE SCALE GENOMIC DNA]</scope>
    <source>
        <strain evidence="6 7">DSM 104836</strain>
    </source>
</reference>
<dbReference type="GO" id="GO:0003700">
    <property type="term" value="F:DNA-binding transcription factor activity"/>
    <property type="evidence" value="ECO:0007669"/>
    <property type="project" value="TreeGrafter"/>
</dbReference>
<dbReference type="CDD" id="cd06288">
    <property type="entry name" value="PBP1_sucrose_transcription_regulator"/>
    <property type="match status" value="1"/>
</dbReference>
<dbReference type="InterPro" id="IPR000843">
    <property type="entry name" value="HTH_LacI"/>
</dbReference>
<dbReference type="Proteomes" id="UP000295696">
    <property type="component" value="Unassembled WGS sequence"/>
</dbReference>
<dbReference type="SUPFAM" id="SSF53822">
    <property type="entry name" value="Periplasmic binding protein-like I"/>
    <property type="match status" value="1"/>
</dbReference>
<gene>
    <name evidence="6" type="ORF">EDD52_108135</name>
</gene>
<keyword evidence="2" id="KW-0805">Transcription regulation</keyword>